<comment type="caution">
    <text evidence="1">The sequence shown here is derived from an EMBL/GenBank/DDBJ whole genome shotgun (WGS) entry which is preliminary data.</text>
</comment>
<reference evidence="2 3" key="2">
    <citation type="submission" date="2024-05" db="EMBL/GenBank/DDBJ databases">
        <authorList>
            <person name="Chen Y."/>
            <person name="Shah S."/>
            <person name="Dougan E. K."/>
            <person name="Thang M."/>
            <person name="Chan C."/>
        </authorList>
    </citation>
    <scope>NUCLEOTIDE SEQUENCE [LARGE SCALE GENOMIC DNA]</scope>
</reference>
<dbReference type="EMBL" id="CAMXCT020001144">
    <property type="protein sequence ID" value="CAL1140585.1"/>
    <property type="molecule type" value="Genomic_DNA"/>
</dbReference>
<protein>
    <submittedName>
        <fullName evidence="1">Uncharacterized protein</fullName>
    </submittedName>
</protein>
<evidence type="ECO:0000313" key="2">
    <source>
        <dbReference type="EMBL" id="CAL4774522.1"/>
    </source>
</evidence>
<keyword evidence="3" id="KW-1185">Reference proteome</keyword>
<dbReference type="AlphaFoldDB" id="A0A9P1C8V4"/>
<name>A0A9P1C8V4_9DINO</name>
<gene>
    <name evidence="1" type="ORF">C1SCF055_LOCUS14501</name>
</gene>
<evidence type="ECO:0000313" key="1">
    <source>
        <dbReference type="EMBL" id="CAI3987210.1"/>
    </source>
</evidence>
<accession>A0A9P1C8V4</accession>
<reference evidence="1" key="1">
    <citation type="submission" date="2022-10" db="EMBL/GenBank/DDBJ databases">
        <authorList>
            <person name="Chen Y."/>
            <person name="Dougan E. K."/>
            <person name="Chan C."/>
            <person name="Rhodes N."/>
            <person name="Thang M."/>
        </authorList>
    </citation>
    <scope>NUCLEOTIDE SEQUENCE</scope>
</reference>
<dbReference type="EMBL" id="CAMXCT030001144">
    <property type="protein sequence ID" value="CAL4774522.1"/>
    <property type="molecule type" value="Genomic_DNA"/>
</dbReference>
<dbReference type="OrthoDB" id="441789at2759"/>
<sequence length="249" mass="26656">MASVSSQANDFSQSMGSWKPNKMQLEGAFALVFEEPQDKASETTEVEPEPIPLADSEDRLKTELNRSAESMLPAGLLDDITGVTSDLHKEPVNRSIPCNQGLQPPVKPVDVSTTVSMLASVLGKNTALHYEADGQRISTTGGNDFVTANFPESRELAPVAPSWQSSGQEIPDNAQSFCNYYAMQQYGDIPYQGTMYAKPNGFPGGSWSANAAGGAGAPSMRGRFCVFCGKPKHSPNQRFCSHCGNAVVA</sequence>
<dbReference type="Proteomes" id="UP001152797">
    <property type="component" value="Unassembled WGS sequence"/>
</dbReference>
<proteinExistence type="predicted"/>
<organism evidence="1">
    <name type="scientific">Cladocopium goreaui</name>
    <dbReference type="NCBI Taxonomy" id="2562237"/>
    <lineage>
        <taxon>Eukaryota</taxon>
        <taxon>Sar</taxon>
        <taxon>Alveolata</taxon>
        <taxon>Dinophyceae</taxon>
        <taxon>Suessiales</taxon>
        <taxon>Symbiodiniaceae</taxon>
        <taxon>Cladocopium</taxon>
    </lineage>
</organism>
<evidence type="ECO:0000313" key="3">
    <source>
        <dbReference type="Proteomes" id="UP001152797"/>
    </source>
</evidence>
<dbReference type="EMBL" id="CAMXCT010001144">
    <property type="protein sequence ID" value="CAI3987210.1"/>
    <property type="molecule type" value="Genomic_DNA"/>
</dbReference>